<sequence length="115" mass="12480">MSRREETLHNAPNDPGDFEKRLQAKLDARRKEEQARSRPSGWAVGLRYGSEFFAGVVVGIGIGMAADWFFATEPWGMLIGGLLGFAAGTLNVVRAAQEVNAAGDDSAESRQDPRT</sequence>
<comment type="function">
    <text evidence="1">A possible function for this protein is to guide the assembly of the membrane sector of the ATPase enzyme complex.</text>
</comment>
<evidence type="ECO:0000256" key="2">
    <source>
        <dbReference type="SAM" id="Phobius"/>
    </source>
</evidence>
<feature type="transmembrane region" description="Helical" evidence="2">
    <location>
        <begin position="52"/>
        <end position="69"/>
    </location>
</feature>
<keyword evidence="2" id="KW-0812">Transmembrane</keyword>
<keyword evidence="2" id="KW-1133">Transmembrane helix</keyword>
<dbReference type="InterPro" id="IPR016989">
    <property type="entry name" value="Atp1_alphaprobac"/>
</dbReference>
<feature type="transmembrane region" description="Helical" evidence="2">
    <location>
        <begin position="75"/>
        <end position="93"/>
    </location>
</feature>
<dbReference type="Pfam" id="PF09527">
    <property type="entry name" value="ATPase_gene1"/>
    <property type="match status" value="1"/>
</dbReference>
<reference evidence="3 4" key="1">
    <citation type="journal article" date="2017" name="Int. J. Syst. Evol. Microbiol.">
        <title>Marinicauda algicola sp. nov., isolated from a marine red alga Rhodosorus marinus.</title>
        <authorList>
            <person name="Jeong S.E."/>
            <person name="Jeon S.H."/>
            <person name="Chun B.H."/>
            <person name="Kim D.W."/>
            <person name="Jeon C.O."/>
        </authorList>
    </citation>
    <scope>NUCLEOTIDE SEQUENCE [LARGE SCALE GENOMIC DNA]</scope>
    <source>
        <strain evidence="3 4">JCM 31718</strain>
    </source>
</reference>
<organism evidence="3 4">
    <name type="scientific">Marinicauda algicola</name>
    <dbReference type="NCBI Taxonomy" id="2029849"/>
    <lineage>
        <taxon>Bacteria</taxon>
        <taxon>Pseudomonadati</taxon>
        <taxon>Pseudomonadota</taxon>
        <taxon>Alphaproteobacteria</taxon>
        <taxon>Maricaulales</taxon>
        <taxon>Maricaulaceae</taxon>
        <taxon>Marinicauda</taxon>
    </lineage>
</organism>
<proteinExistence type="inferred from homology"/>
<dbReference type="InterPro" id="IPR032820">
    <property type="entry name" value="ATPase_put"/>
</dbReference>
<keyword evidence="1 2" id="KW-0472">Membrane</keyword>
<dbReference type="Proteomes" id="UP000308054">
    <property type="component" value="Unassembled WGS sequence"/>
</dbReference>
<dbReference type="EMBL" id="SRXW01000007">
    <property type="protein sequence ID" value="TGY87209.1"/>
    <property type="molecule type" value="Genomic_DNA"/>
</dbReference>
<keyword evidence="1" id="KW-0813">Transport</keyword>
<gene>
    <name evidence="3" type="ORF">E5163_15935</name>
</gene>
<dbReference type="RefSeq" id="WP_135997512.1">
    <property type="nucleotide sequence ID" value="NZ_CP071057.1"/>
</dbReference>
<keyword evidence="4" id="KW-1185">Reference proteome</keyword>
<protein>
    <recommendedName>
        <fullName evidence="1">ATP synthase protein I</fullName>
    </recommendedName>
</protein>
<dbReference type="PIRSF" id="PIRSF032126">
    <property type="entry name" value="F0F1_ATP_synthase_subunit_I"/>
    <property type="match status" value="1"/>
</dbReference>
<comment type="caution">
    <text evidence="3">The sequence shown here is derived from an EMBL/GenBank/DDBJ whole genome shotgun (WGS) entry which is preliminary data.</text>
</comment>
<keyword evidence="1" id="KW-0375">Hydrogen ion transport</keyword>
<dbReference type="GO" id="GO:0045259">
    <property type="term" value="C:proton-transporting ATP synthase complex"/>
    <property type="evidence" value="ECO:0007669"/>
    <property type="project" value="UniProtKB-UniRule"/>
</dbReference>
<evidence type="ECO:0000313" key="3">
    <source>
        <dbReference type="EMBL" id="TGY87209.1"/>
    </source>
</evidence>
<dbReference type="OrthoDB" id="15401at2"/>
<keyword evidence="1" id="KW-0406">Ion transport</keyword>
<dbReference type="AlphaFoldDB" id="A0A4V3RXN6"/>
<accession>A0A4V3RXN6</accession>
<dbReference type="GO" id="GO:1902600">
    <property type="term" value="P:proton transmembrane transport"/>
    <property type="evidence" value="ECO:0007669"/>
    <property type="project" value="UniProtKB-KW"/>
</dbReference>
<evidence type="ECO:0000313" key="4">
    <source>
        <dbReference type="Proteomes" id="UP000308054"/>
    </source>
</evidence>
<evidence type="ECO:0000256" key="1">
    <source>
        <dbReference type="PIRNR" id="PIRNR032126"/>
    </source>
</evidence>
<comment type="similarity">
    <text evidence="1">Belongs to the bacterial AtpI family.</text>
</comment>
<name>A0A4V3RXN6_9PROT</name>